<keyword evidence="6 10" id="KW-0560">Oxidoreductase</keyword>
<dbReference type="NCBIfam" id="TIGR01292">
    <property type="entry name" value="TRX_reduct"/>
    <property type="match status" value="1"/>
</dbReference>
<dbReference type="Pfam" id="PF07992">
    <property type="entry name" value="Pyr_redox_2"/>
    <property type="match status" value="1"/>
</dbReference>
<dbReference type="RefSeq" id="WP_386049191.1">
    <property type="nucleotide sequence ID" value="NZ_JBHUIO010000011.1"/>
</dbReference>
<evidence type="ECO:0000256" key="8">
    <source>
        <dbReference type="ARBA" id="ARBA00023284"/>
    </source>
</evidence>
<evidence type="ECO:0000256" key="2">
    <source>
        <dbReference type="ARBA" id="ARBA00011738"/>
    </source>
</evidence>
<evidence type="ECO:0000256" key="9">
    <source>
        <dbReference type="ARBA" id="ARBA00048132"/>
    </source>
</evidence>
<dbReference type="PANTHER" id="PTHR48105">
    <property type="entry name" value="THIOREDOXIN REDUCTASE 1-RELATED-RELATED"/>
    <property type="match status" value="1"/>
</dbReference>
<keyword evidence="11" id="KW-0521">NADP</keyword>
<comment type="catalytic activity">
    <reaction evidence="9 10">
        <text>[thioredoxin]-dithiol + NADP(+) = [thioredoxin]-disulfide + NADPH + H(+)</text>
        <dbReference type="Rhea" id="RHEA:20345"/>
        <dbReference type="Rhea" id="RHEA-COMP:10698"/>
        <dbReference type="Rhea" id="RHEA-COMP:10700"/>
        <dbReference type="ChEBI" id="CHEBI:15378"/>
        <dbReference type="ChEBI" id="CHEBI:29950"/>
        <dbReference type="ChEBI" id="CHEBI:50058"/>
        <dbReference type="ChEBI" id="CHEBI:57783"/>
        <dbReference type="ChEBI" id="CHEBI:58349"/>
        <dbReference type="EC" id="1.8.1.9"/>
    </reaction>
</comment>
<evidence type="ECO:0000313" key="14">
    <source>
        <dbReference type="Proteomes" id="UP001597343"/>
    </source>
</evidence>
<evidence type="ECO:0000256" key="11">
    <source>
        <dbReference type="RuleBase" id="RU003881"/>
    </source>
</evidence>
<dbReference type="InterPro" id="IPR005982">
    <property type="entry name" value="Thioredox_Rdtase"/>
</dbReference>
<keyword evidence="8 10" id="KW-0676">Redox-active center</keyword>
<keyword evidence="7" id="KW-1015">Disulfide bond</keyword>
<comment type="subunit">
    <text evidence="2 10">Homodimer.</text>
</comment>
<comment type="cofactor">
    <cofactor evidence="11">
        <name>FAD</name>
        <dbReference type="ChEBI" id="CHEBI:57692"/>
    </cofactor>
    <text evidence="11">Binds 1 FAD per subunit.</text>
</comment>
<dbReference type="EC" id="1.8.1.9" evidence="10"/>
<proteinExistence type="inferred from homology"/>
<evidence type="ECO:0000256" key="1">
    <source>
        <dbReference type="ARBA" id="ARBA00009333"/>
    </source>
</evidence>
<dbReference type="InterPro" id="IPR050097">
    <property type="entry name" value="Ferredoxin-NADP_redctase_2"/>
</dbReference>
<dbReference type="PRINTS" id="PR00368">
    <property type="entry name" value="FADPNR"/>
</dbReference>
<evidence type="ECO:0000259" key="12">
    <source>
        <dbReference type="Pfam" id="PF07992"/>
    </source>
</evidence>
<dbReference type="Proteomes" id="UP001597343">
    <property type="component" value="Unassembled WGS sequence"/>
</dbReference>
<dbReference type="InterPro" id="IPR023753">
    <property type="entry name" value="FAD/NAD-binding_dom"/>
</dbReference>
<dbReference type="InterPro" id="IPR036188">
    <property type="entry name" value="FAD/NAD-bd_sf"/>
</dbReference>
<accession>A0ABW5A1I0</accession>
<dbReference type="PRINTS" id="PR00469">
    <property type="entry name" value="PNDRDTASEII"/>
</dbReference>
<evidence type="ECO:0000313" key="13">
    <source>
        <dbReference type="EMBL" id="MFD2171948.1"/>
    </source>
</evidence>
<evidence type="ECO:0000256" key="5">
    <source>
        <dbReference type="ARBA" id="ARBA00022827"/>
    </source>
</evidence>
<dbReference type="SUPFAM" id="SSF51905">
    <property type="entry name" value="FAD/NAD(P)-binding domain"/>
    <property type="match status" value="1"/>
</dbReference>
<dbReference type="EMBL" id="JBHUIO010000011">
    <property type="protein sequence ID" value="MFD2171948.1"/>
    <property type="molecule type" value="Genomic_DNA"/>
</dbReference>
<keyword evidence="5 10" id="KW-0274">FAD</keyword>
<name>A0ABW5A1I0_9BACL</name>
<dbReference type="Gene3D" id="3.50.50.60">
    <property type="entry name" value="FAD/NAD(P)-binding domain"/>
    <property type="match status" value="2"/>
</dbReference>
<evidence type="ECO:0000256" key="4">
    <source>
        <dbReference type="ARBA" id="ARBA00022630"/>
    </source>
</evidence>
<organism evidence="13 14">
    <name type="scientific">Tumebacillus lipolyticus</name>
    <dbReference type="NCBI Taxonomy" id="1280370"/>
    <lineage>
        <taxon>Bacteria</taxon>
        <taxon>Bacillati</taxon>
        <taxon>Bacillota</taxon>
        <taxon>Bacilli</taxon>
        <taxon>Bacillales</taxon>
        <taxon>Alicyclobacillaceae</taxon>
        <taxon>Tumebacillus</taxon>
    </lineage>
</organism>
<gene>
    <name evidence="13" type="primary">trxB</name>
    <name evidence="13" type="ORF">ACFSOY_18450</name>
</gene>
<evidence type="ECO:0000256" key="7">
    <source>
        <dbReference type="ARBA" id="ARBA00023157"/>
    </source>
</evidence>
<dbReference type="InterPro" id="IPR008255">
    <property type="entry name" value="Pyr_nucl-diS_OxRdtase_2_AS"/>
</dbReference>
<evidence type="ECO:0000256" key="10">
    <source>
        <dbReference type="RuleBase" id="RU003880"/>
    </source>
</evidence>
<reference evidence="14" key="1">
    <citation type="journal article" date="2019" name="Int. J. Syst. Evol. Microbiol.">
        <title>The Global Catalogue of Microorganisms (GCM) 10K type strain sequencing project: providing services to taxonomists for standard genome sequencing and annotation.</title>
        <authorList>
            <consortium name="The Broad Institute Genomics Platform"/>
            <consortium name="The Broad Institute Genome Sequencing Center for Infectious Disease"/>
            <person name="Wu L."/>
            <person name="Ma J."/>
        </authorList>
    </citation>
    <scope>NUCLEOTIDE SEQUENCE [LARGE SCALE GENOMIC DNA]</scope>
    <source>
        <strain evidence="14">CGMCC 1.13574</strain>
    </source>
</reference>
<dbReference type="PROSITE" id="PS00573">
    <property type="entry name" value="PYRIDINE_REDOX_2"/>
    <property type="match status" value="1"/>
</dbReference>
<feature type="domain" description="FAD/NAD(P)-binding" evidence="12">
    <location>
        <begin position="9"/>
        <end position="296"/>
    </location>
</feature>
<comment type="similarity">
    <text evidence="1 10">Belongs to the class-II pyridine nucleotide-disulfide oxidoreductase family.</text>
</comment>
<evidence type="ECO:0000256" key="3">
    <source>
        <dbReference type="ARBA" id="ARBA00018719"/>
    </source>
</evidence>
<dbReference type="GO" id="GO:0004791">
    <property type="term" value="F:thioredoxin-disulfide reductase (NADPH) activity"/>
    <property type="evidence" value="ECO:0007669"/>
    <property type="project" value="UniProtKB-EC"/>
</dbReference>
<comment type="caution">
    <text evidence="13">The sequence shown here is derived from an EMBL/GenBank/DDBJ whole genome shotgun (WGS) entry which is preliminary data.</text>
</comment>
<evidence type="ECO:0000256" key="6">
    <source>
        <dbReference type="ARBA" id="ARBA00023002"/>
    </source>
</evidence>
<protein>
    <recommendedName>
        <fullName evidence="3 10">Thioredoxin reductase</fullName>
        <ecNumber evidence="10">1.8.1.9</ecNumber>
    </recommendedName>
</protein>
<sequence length="315" mass="34165">MMSDNHTLYDVIIIGGGPAGMAAGLYAGRANLKVAMIERGMPGGQAATTHLIENYPGVESVDGPSLSMTMHKQAEDFGTEMITAEVERIEDADKKIKKVLTSRGEFLTKTIILATGAEPRKLGAPGEEELRGRGVSYCATCDGAFFREKELVVVGGGDSAVEEGIYLTRHASKVTIIHRRDSLRAQKILQDRAFKNEKISFIWDTVVESIEGEGKVQKLKIKNTKTGETGEYAADGVFIYVGMVPNTKFFSDLPILNEAGYVLTNSKMETKIPGIFAAGDGRETVLRQVVTATADGAVAAFYAGHYVEMWEADQE</sequence>
<keyword evidence="14" id="KW-1185">Reference proteome</keyword>
<keyword evidence="4 10" id="KW-0285">Flavoprotein</keyword>